<organism evidence="4 5">
    <name type="scientific">Cercophora newfieldiana</name>
    <dbReference type="NCBI Taxonomy" id="92897"/>
    <lineage>
        <taxon>Eukaryota</taxon>
        <taxon>Fungi</taxon>
        <taxon>Dikarya</taxon>
        <taxon>Ascomycota</taxon>
        <taxon>Pezizomycotina</taxon>
        <taxon>Sordariomycetes</taxon>
        <taxon>Sordariomycetidae</taxon>
        <taxon>Sordariales</taxon>
        <taxon>Lasiosphaeriaceae</taxon>
        <taxon>Cercophora</taxon>
    </lineage>
</organism>
<feature type="domain" description="Heterokaryon incompatibility" evidence="2">
    <location>
        <begin position="278"/>
        <end position="489"/>
    </location>
</feature>
<accession>A0AA39YJ09</accession>
<evidence type="ECO:0000259" key="2">
    <source>
        <dbReference type="Pfam" id="PF06985"/>
    </source>
</evidence>
<proteinExistence type="predicted"/>
<evidence type="ECO:0000313" key="4">
    <source>
        <dbReference type="EMBL" id="KAK0652376.1"/>
    </source>
</evidence>
<dbReference type="InterPro" id="IPR011706">
    <property type="entry name" value="Cu-oxidase_C"/>
</dbReference>
<evidence type="ECO:0000313" key="5">
    <source>
        <dbReference type="Proteomes" id="UP001174936"/>
    </source>
</evidence>
<dbReference type="GO" id="GO:0016491">
    <property type="term" value="F:oxidoreductase activity"/>
    <property type="evidence" value="ECO:0007669"/>
    <property type="project" value="InterPro"/>
</dbReference>
<sequence length="946" mass="105646">MTICSVCKTIKFEDLPYEEDSAVLHHASLDALKQSSKTCSLCKVIFLSIAEFANVMWLAQQHSSAAVEKDMGALFAGLNHKPKVMSFQGFKADSPYGRETMFAAKEGGPHKFKRYEGYWGLDNGEFTGPSWFKEPSYMEPSDVFGAKGLRPYLFGNWWESTSGRRQLIGLGVRVGTSPRPEDGVGNSESMVHMRGSSYRFRVVESSPLSGLIPGRLKCNDSSRPKAMERLQGWMQTCDAKHTCRPRDAPLPTRLLEIEQGNARSMRVLETANIKTGKYIALSHCWGLSHRLKTTKANIEAHKNGISLSTLPQTFRDAVSCALELGVRWLWIDTLCIIQDDEADWIREAAVMGSVYSNAYLTISAAASTDDSCGIFTPAENRMYNPSFKSADAYCHGRPGFSGVAPGLAYAPTRPEAGFVVSSTSANIAYPAPESDSMYDEGVNCLFLSPEWMPSSTRSGMVTYEVGAFGQFFDPLDGQPLSKRGWTFQERLLSRRSLHYASDQMYFECLEGIAAEDGASFPPWSRRMPQLKHLPLNEVSEIPGITEISRKLATAYDVEAPRADIGGQATTIPANTWRWAWNRLVEDYSRRVFTRSEDKLPALGGLAQAIARLTSDRYVAGHWESILLETLRWGISSIKHVYAVTGGVRDRNPHELVGWQSPVSYPKSYRAPSWSWASIDAEIAFPRRDPEGRFMARVVDCKVDTETQGPFGRVSGGWIKIRGPFFAVHQVKDASSKRNVMKLHHCQGEAIDYGNATVEFDEKGGNDYCNLYAVITDSFGGLLLRSRGMANRRGFTRVGLVVAHDSRGEGDEVGVVNLRHAFKSVMDASVEEMERATDYYLLYKGREDDHSANMHKRAVDDFNRVLITASPWWTRFKDGIAAQLDANSPPMARDTRMTEKYQFLIVTFVADDPGVWALHCHNDFHAKTGMFKQIVERPQAIRDQIGT</sequence>
<comment type="caution">
    <text evidence="4">The sequence shown here is derived from an EMBL/GenBank/DDBJ whole genome shotgun (WGS) entry which is preliminary data.</text>
</comment>
<dbReference type="InterPro" id="IPR008972">
    <property type="entry name" value="Cupredoxin"/>
</dbReference>
<dbReference type="PANTHER" id="PTHR33112:SF16">
    <property type="entry name" value="HETEROKARYON INCOMPATIBILITY DOMAIN-CONTAINING PROTEIN"/>
    <property type="match status" value="1"/>
</dbReference>
<dbReference type="Pfam" id="PF06985">
    <property type="entry name" value="HET"/>
    <property type="match status" value="1"/>
</dbReference>
<dbReference type="SUPFAM" id="SSF49503">
    <property type="entry name" value="Cupredoxins"/>
    <property type="match status" value="1"/>
</dbReference>
<dbReference type="PANTHER" id="PTHR33112">
    <property type="entry name" value="DOMAIN PROTEIN, PUTATIVE-RELATED"/>
    <property type="match status" value="1"/>
</dbReference>
<dbReference type="InterPro" id="IPR002355">
    <property type="entry name" value="Cu_oxidase_Cu_BS"/>
</dbReference>
<evidence type="ECO:0000256" key="1">
    <source>
        <dbReference type="ARBA" id="ARBA00022723"/>
    </source>
</evidence>
<dbReference type="EMBL" id="JAULSV010000002">
    <property type="protein sequence ID" value="KAK0652376.1"/>
    <property type="molecule type" value="Genomic_DNA"/>
</dbReference>
<evidence type="ECO:0000259" key="3">
    <source>
        <dbReference type="Pfam" id="PF07731"/>
    </source>
</evidence>
<gene>
    <name evidence="4" type="ORF">B0T16DRAFT_490243</name>
</gene>
<protein>
    <submittedName>
        <fullName evidence="4">Heterokaryon incompatibility protein-domain-containing protein</fullName>
    </submittedName>
</protein>
<dbReference type="InterPro" id="IPR033138">
    <property type="entry name" value="Cu_oxidase_CS"/>
</dbReference>
<dbReference type="AlphaFoldDB" id="A0AA39YJ09"/>
<dbReference type="Proteomes" id="UP001174936">
    <property type="component" value="Unassembled WGS sequence"/>
</dbReference>
<reference evidence="4" key="1">
    <citation type="submission" date="2023-06" db="EMBL/GenBank/DDBJ databases">
        <title>Genome-scale phylogeny and comparative genomics of the fungal order Sordariales.</title>
        <authorList>
            <consortium name="Lawrence Berkeley National Laboratory"/>
            <person name="Hensen N."/>
            <person name="Bonometti L."/>
            <person name="Westerberg I."/>
            <person name="Brannstrom I.O."/>
            <person name="Guillou S."/>
            <person name="Cros-Aarteil S."/>
            <person name="Calhoun S."/>
            <person name="Haridas S."/>
            <person name="Kuo A."/>
            <person name="Mondo S."/>
            <person name="Pangilinan J."/>
            <person name="Riley R."/>
            <person name="Labutti K."/>
            <person name="Andreopoulos B."/>
            <person name="Lipzen A."/>
            <person name="Chen C."/>
            <person name="Yanf M."/>
            <person name="Daum C."/>
            <person name="Ng V."/>
            <person name="Clum A."/>
            <person name="Steindorff A."/>
            <person name="Ohm R."/>
            <person name="Martin F."/>
            <person name="Silar P."/>
            <person name="Natvig D."/>
            <person name="Lalanne C."/>
            <person name="Gautier V."/>
            <person name="Ament-Velasquez S.L."/>
            <person name="Kruys A."/>
            <person name="Hutchinson M.I."/>
            <person name="Powell A.J."/>
            <person name="Barry K."/>
            <person name="Miller A.N."/>
            <person name="Grigoriev I.V."/>
            <person name="Debuchy R."/>
            <person name="Gladieux P."/>
            <person name="Thoren M.H."/>
            <person name="Johannesson H."/>
        </authorList>
    </citation>
    <scope>NUCLEOTIDE SEQUENCE</scope>
    <source>
        <strain evidence="4">SMH2532-1</strain>
    </source>
</reference>
<dbReference type="Gene3D" id="2.60.40.420">
    <property type="entry name" value="Cupredoxins - blue copper proteins"/>
    <property type="match status" value="1"/>
</dbReference>
<feature type="domain" description="Plastocyanin-like" evidence="3">
    <location>
        <begin position="887"/>
        <end position="938"/>
    </location>
</feature>
<dbReference type="PROSITE" id="PS00079">
    <property type="entry name" value="MULTICOPPER_OXIDASE1"/>
    <property type="match status" value="1"/>
</dbReference>
<dbReference type="Pfam" id="PF07731">
    <property type="entry name" value="Cu-oxidase_2"/>
    <property type="match status" value="1"/>
</dbReference>
<dbReference type="PROSITE" id="PS00080">
    <property type="entry name" value="MULTICOPPER_OXIDASE2"/>
    <property type="match status" value="1"/>
</dbReference>
<keyword evidence="5" id="KW-1185">Reference proteome</keyword>
<dbReference type="InterPro" id="IPR010730">
    <property type="entry name" value="HET"/>
</dbReference>
<name>A0AA39YJ09_9PEZI</name>
<dbReference type="GO" id="GO:0005507">
    <property type="term" value="F:copper ion binding"/>
    <property type="evidence" value="ECO:0007669"/>
    <property type="project" value="InterPro"/>
</dbReference>
<keyword evidence="1" id="KW-0479">Metal-binding</keyword>